<proteinExistence type="predicted"/>
<name>A0A2T0WG30_9BACT</name>
<sequence>MNKVVLKANASFSEGYGHVYRLLALYKILENYFDCSFISGVLPNAIRRTLIEKKLSFFEFENENLEIEFISKNRGAIVVLDGYNFTSNYFEKIKHHNCKIIKVDDFYECNPIFDGIINHSPLAQLGDYVRPFVHQNFALGADYVLLRKAFLKAARKRNNEIQGITKVFVCFGGTDPKNISSIVLEELLKNSVINEIHIISDKLLYNESDSNVKIFTYKNLDEYEIIDLLRKSHLTICPPSTISLEACAVGTPLIVIPVVDNQIEIGKGLSTKKAAYLLEFAHLNKLNSVINSLKSSDLEDIKYYQSQLIDGKSSDRLIEFFRKF</sequence>
<dbReference type="Proteomes" id="UP000238157">
    <property type="component" value="Unassembled WGS sequence"/>
</dbReference>
<organism evidence="1 2">
    <name type="scientific">Mongoliibacter ruber</name>
    <dbReference type="NCBI Taxonomy" id="1750599"/>
    <lineage>
        <taxon>Bacteria</taxon>
        <taxon>Pseudomonadati</taxon>
        <taxon>Bacteroidota</taxon>
        <taxon>Cytophagia</taxon>
        <taxon>Cytophagales</taxon>
        <taxon>Cyclobacteriaceae</taxon>
        <taxon>Mongoliibacter</taxon>
    </lineage>
</organism>
<evidence type="ECO:0000313" key="1">
    <source>
        <dbReference type="EMBL" id="PRY85670.1"/>
    </source>
</evidence>
<accession>A0A2T0WG30</accession>
<protein>
    <submittedName>
        <fullName evidence="1">Spore coat polysaccharide biosynthesis predicted glycosyltransferase SpsG</fullName>
    </submittedName>
</protein>
<comment type="caution">
    <text evidence="1">The sequence shown here is derived from an EMBL/GenBank/DDBJ whole genome shotgun (WGS) entry which is preliminary data.</text>
</comment>
<evidence type="ECO:0000313" key="2">
    <source>
        <dbReference type="Proteomes" id="UP000238157"/>
    </source>
</evidence>
<dbReference type="OrthoDB" id="6290225at2"/>
<gene>
    <name evidence="1" type="ORF">CLW00_11112</name>
</gene>
<dbReference type="Gene3D" id="3.40.50.11190">
    <property type="match status" value="1"/>
</dbReference>
<keyword evidence="1" id="KW-0808">Transferase</keyword>
<dbReference type="EMBL" id="PVTR01000011">
    <property type="protein sequence ID" value="PRY85670.1"/>
    <property type="molecule type" value="Genomic_DNA"/>
</dbReference>
<dbReference type="AlphaFoldDB" id="A0A2T0WG30"/>
<dbReference type="RefSeq" id="WP_106134852.1">
    <property type="nucleotide sequence ID" value="NZ_PVTR01000011.1"/>
</dbReference>
<dbReference type="Gene3D" id="3.40.50.2000">
    <property type="entry name" value="Glycogen Phosphorylase B"/>
    <property type="match status" value="1"/>
</dbReference>
<reference evidence="1 2" key="1">
    <citation type="submission" date="2018-03" db="EMBL/GenBank/DDBJ databases">
        <title>Genomic Encyclopedia of Archaeal and Bacterial Type Strains, Phase II (KMG-II): from individual species to whole genera.</title>
        <authorList>
            <person name="Goeker M."/>
        </authorList>
    </citation>
    <scope>NUCLEOTIDE SEQUENCE [LARGE SCALE GENOMIC DNA]</scope>
    <source>
        <strain evidence="1 2">DSM 27929</strain>
    </source>
</reference>
<dbReference type="SUPFAM" id="SSF53756">
    <property type="entry name" value="UDP-Glycosyltransferase/glycogen phosphorylase"/>
    <property type="match status" value="1"/>
</dbReference>
<keyword evidence="2" id="KW-1185">Reference proteome</keyword>
<dbReference type="GO" id="GO:0016740">
    <property type="term" value="F:transferase activity"/>
    <property type="evidence" value="ECO:0007669"/>
    <property type="project" value="UniProtKB-KW"/>
</dbReference>